<name>A0A974SRB3_9RHOO</name>
<feature type="transmembrane region" description="Helical" evidence="1">
    <location>
        <begin position="153"/>
        <end position="171"/>
    </location>
</feature>
<dbReference type="PANTHER" id="PTHR40031">
    <property type="entry name" value="HYPOTHETICAL MEMBRANE SPANNING PROTEIN"/>
    <property type="match status" value="1"/>
</dbReference>
<keyword evidence="3" id="KW-1185">Reference proteome</keyword>
<evidence type="ECO:0000313" key="3">
    <source>
        <dbReference type="Proteomes" id="UP000663444"/>
    </source>
</evidence>
<gene>
    <name evidence="2" type="ORF">IWH25_06380</name>
</gene>
<dbReference type="Proteomes" id="UP000663444">
    <property type="component" value="Chromosome"/>
</dbReference>
<reference evidence="2" key="1">
    <citation type="submission" date="2020-11" db="EMBL/GenBank/DDBJ databases">
        <title>Azospira restricta DSM 18626 genome sequence.</title>
        <authorList>
            <person name="Moe W.M."/>
        </authorList>
    </citation>
    <scope>NUCLEOTIDE SEQUENCE</scope>
    <source>
        <strain evidence="2">DSM 18626</strain>
    </source>
</reference>
<keyword evidence="1" id="KW-1133">Transmembrane helix</keyword>
<evidence type="ECO:0000256" key="1">
    <source>
        <dbReference type="SAM" id="Phobius"/>
    </source>
</evidence>
<proteinExistence type="predicted"/>
<dbReference type="PANTHER" id="PTHR40031:SF1">
    <property type="entry name" value="MEMBRANE-BOUND METAL-DEPENDENT HYDROLASE"/>
    <property type="match status" value="1"/>
</dbReference>
<dbReference type="EMBL" id="CP064781">
    <property type="protein sequence ID" value="QRJ64964.1"/>
    <property type="molecule type" value="Genomic_DNA"/>
</dbReference>
<dbReference type="AlphaFoldDB" id="A0A974SRB3"/>
<dbReference type="InterPro" id="IPR053170">
    <property type="entry name" value="Transcription_regulator"/>
</dbReference>
<keyword evidence="2" id="KW-0378">Hydrolase</keyword>
<dbReference type="Pfam" id="PF04307">
    <property type="entry name" value="YdjM"/>
    <property type="match status" value="1"/>
</dbReference>
<feature type="transmembrane region" description="Helical" evidence="1">
    <location>
        <begin position="124"/>
        <end position="146"/>
    </location>
</feature>
<accession>A0A974SRB3</accession>
<dbReference type="GO" id="GO:0016787">
    <property type="term" value="F:hydrolase activity"/>
    <property type="evidence" value="ECO:0007669"/>
    <property type="project" value="UniProtKB-KW"/>
</dbReference>
<evidence type="ECO:0000313" key="2">
    <source>
        <dbReference type="EMBL" id="QRJ64964.1"/>
    </source>
</evidence>
<keyword evidence="1" id="KW-0812">Transmembrane</keyword>
<sequence length="343" mass="37410">MDPLTHALLGASAAHVAFAPRLGRRAWLVGACAGLLPDAEFFIRSSEDPLLNVEVHRQFTHAFAFVPVGGALAAAPWLTKRAQRADWRPLLGAATLAYATHGMLDACTNYGTELLWPFSELRVAWHWLTTIGPLITLMLLAGLFFAVRGGRRWPAALGLAGVLAYTGAAAWQQQRSLEAQAAIAAARGHPVERAKMFPTVGNVFLWRSVYESGGLLHTDRIRAGGELSWKAGSAVALAPEAALTPAERANARVVRDYRRFARFSDGWVARAPAAPEVYGDARYSLSSERFEPIWGVRFRPEARVPTEWVDFTAQNKVPLAGLWRELSGRDPGYGPLPGRPAAR</sequence>
<dbReference type="InterPro" id="IPR007404">
    <property type="entry name" value="YdjM-like"/>
</dbReference>
<dbReference type="RefSeq" id="WP_203388492.1">
    <property type="nucleotide sequence ID" value="NZ_CP064781.1"/>
</dbReference>
<protein>
    <submittedName>
        <fullName evidence="2">Metal-dependent hydrolase</fullName>
    </submittedName>
</protein>
<organism evidence="2 3">
    <name type="scientific">Azospira restricta</name>
    <dbReference type="NCBI Taxonomy" id="404405"/>
    <lineage>
        <taxon>Bacteria</taxon>
        <taxon>Pseudomonadati</taxon>
        <taxon>Pseudomonadota</taxon>
        <taxon>Betaproteobacteria</taxon>
        <taxon>Rhodocyclales</taxon>
        <taxon>Rhodocyclaceae</taxon>
        <taxon>Azospira</taxon>
    </lineage>
</organism>
<keyword evidence="1" id="KW-0472">Membrane</keyword>
<dbReference type="KEGG" id="ares:IWH25_06380"/>